<sequence length="121" mass="13426">MMEMLRRVPCFTNAEPPLTKMLDLFSLTMKISVNMGGDPPVFVTTWFSFGTPESVVSCIHISSNEKLRAKSERVESDLAITQKAAVEGSEALKLAEGEKEMTCAEVDKLREEGRTVEAKLK</sequence>
<keyword evidence="1" id="KW-0175">Coiled coil</keyword>
<dbReference type="EMBL" id="QGNW01001796">
    <property type="protein sequence ID" value="RVW30494.1"/>
    <property type="molecule type" value="Genomic_DNA"/>
</dbReference>
<evidence type="ECO:0000313" key="2">
    <source>
        <dbReference type="EMBL" id="RVW30494.1"/>
    </source>
</evidence>
<gene>
    <name evidence="2" type="ORF">CK203_098833</name>
</gene>
<protein>
    <submittedName>
        <fullName evidence="2">Uncharacterized protein</fullName>
    </submittedName>
</protein>
<comment type="caution">
    <text evidence="2">The sequence shown here is derived from an EMBL/GenBank/DDBJ whole genome shotgun (WGS) entry which is preliminary data.</text>
</comment>
<accession>A0A438D4X4</accession>
<evidence type="ECO:0000313" key="3">
    <source>
        <dbReference type="Proteomes" id="UP000288805"/>
    </source>
</evidence>
<organism evidence="2 3">
    <name type="scientific">Vitis vinifera</name>
    <name type="common">Grape</name>
    <dbReference type="NCBI Taxonomy" id="29760"/>
    <lineage>
        <taxon>Eukaryota</taxon>
        <taxon>Viridiplantae</taxon>
        <taxon>Streptophyta</taxon>
        <taxon>Embryophyta</taxon>
        <taxon>Tracheophyta</taxon>
        <taxon>Spermatophyta</taxon>
        <taxon>Magnoliopsida</taxon>
        <taxon>eudicotyledons</taxon>
        <taxon>Gunneridae</taxon>
        <taxon>Pentapetalae</taxon>
        <taxon>rosids</taxon>
        <taxon>Vitales</taxon>
        <taxon>Vitaceae</taxon>
        <taxon>Viteae</taxon>
        <taxon>Vitis</taxon>
    </lineage>
</organism>
<feature type="coiled-coil region" evidence="1">
    <location>
        <begin position="64"/>
        <end position="112"/>
    </location>
</feature>
<proteinExistence type="predicted"/>
<evidence type="ECO:0000256" key="1">
    <source>
        <dbReference type="SAM" id="Coils"/>
    </source>
</evidence>
<dbReference type="AlphaFoldDB" id="A0A438D4X4"/>
<reference evidence="2 3" key="1">
    <citation type="journal article" date="2018" name="PLoS Genet.">
        <title>Population sequencing reveals clonal diversity and ancestral inbreeding in the grapevine cultivar Chardonnay.</title>
        <authorList>
            <person name="Roach M.J."/>
            <person name="Johnson D.L."/>
            <person name="Bohlmann J."/>
            <person name="van Vuuren H.J."/>
            <person name="Jones S.J."/>
            <person name="Pretorius I.S."/>
            <person name="Schmidt S.A."/>
            <person name="Borneman A.R."/>
        </authorList>
    </citation>
    <scope>NUCLEOTIDE SEQUENCE [LARGE SCALE GENOMIC DNA]</scope>
    <source>
        <strain evidence="3">cv. Chardonnay</strain>
        <tissue evidence="2">Leaf</tissue>
    </source>
</reference>
<name>A0A438D4X4_VITVI</name>
<dbReference type="Proteomes" id="UP000288805">
    <property type="component" value="Unassembled WGS sequence"/>
</dbReference>